<dbReference type="PROSITE" id="PS50113">
    <property type="entry name" value="PAC"/>
    <property type="match status" value="6"/>
</dbReference>
<dbReference type="CDD" id="cd16917">
    <property type="entry name" value="HATPase_UhpB-NarQ-NarX-like"/>
    <property type="match status" value="1"/>
</dbReference>
<dbReference type="InterPro" id="IPR000014">
    <property type="entry name" value="PAS"/>
</dbReference>
<dbReference type="SUPFAM" id="SSF55785">
    <property type="entry name" value="PYP-like sensor domain (PAS domain)"/>
    <property type="match status" value="10"/>
</dbReference>
<evidence type="ECO:0000256" key="4">
    <source>
        <dbReference type="ARBA" id="ARBA00022679"/>
    </source>
</evidence>
<dbReference type="InterPro" id="IPR001610">
    <property type="entry name" value="PAC"/>
</dbReference>
<feature type="domain" description="PAS" evidence="8">
    <location>
        <begin position="682"/>
        <end position="752"/>
    </location>
</feature>
<evidence type="ECO:0000313" key="10">
    <source>
        <dbReference type="EMBL" id="EAY31453.1"/>
    </source>
</evidence>
<comment type="catalytic activity">
    <reaction evidence="1">
        <text>ATP + protein L-histidine = ADP + protein N-phospho-L-histidine.</text>
        <dbReference type="EC" id="2.7.13.3"/>
    </reaction>
</comment>
<dbReference type="InterPro" id="IPR013655">
    <property type="entry name" value="PAS_fold_3"/>
</dbReference>
<feature type="domain" description="PAC" evidence="9">
    <location>
        <begin position="115"/>
        <end position="168"/>
    </location>
</feature>
<dbReference type="PANTHER" id="PTHR43304:SF1">
    <property type="entry name" value="PAC DOMAIN-CONTAINING PROTEIN"/>
    <property type="match status" value="1"/>
</dbReference>
<dbReference type="eggNOG" id="COG4585">
    <property type="taxonomic scope" value="Bacteria"/>
</dbReference>
<keyword evidence="6" id="KW-0175">Coiled coil</keyword>
<dbReference type="GO" id="GO:0000155">
    <property type="term" value="F:phosphorelay sensor kinase activity"/>
    <property type="evidence" value="ECO:0007669"/>
    <property type="project" value="InterPro"/>
</dbReference>
<dbReference type="Proteomes" id="UP000004095">
    <property type="component" value="Unassembled WGS sequence"/>
</dbReference>
<evidence type="ECO:0000259" key="8">
    <source>
        <dbReference type="PROSITE" id="PS50112"/>
    </source>
</evidence>
<dbReference type="SMART" id="SM00086">
    <property type="entry name" value="PAC"/>
    <property type="match status" value="7"/>
</dbReference>
<evidence type="ECO:0000256" key="5">
    <source>
        <dbReference type="ARBA" id="ARBA00022777"/>
    </source>
</evidence>
<name>A1ZEE5_MICM2</name>
<protein>
    <recommendedName>
        <fullName evidence="2">histidine kinase</fullName>
        <ecNumber evidence="2">2.7.13.3</ecNumber>
    </recommendedName>
</protein>
<evidence type="ECO:0000256" key="2">
    <source>
        <dbReference type="ARBA" id="ARBA00012438"/>
    </source>
</evidence>
<dbReference type="Pfam" id="PF13426">
    <property type="entry name" value="PAS_9"/>
    <property type="match status" value="2"/>
</dbReference>
<dbReference type="Pfam" id="PF08448">
    <property type="entry name" value="PAS_4"/>
    <property type="match status" value="2"/>
</dbReference>
<evidence type="ECO:0000256" key="1">
    <source>
        <dbReference type="ARBA" id="ARBA00000085"/>
    </source>
</evidence>
<feature type="domain" description="PAS" evidence="8">
    <location>
        <begin position="434"/>
        <end position="486"/>
    </location>
</feature>
<proteinExistence type="predicted"/>
<evidence type="ECO:0000256" key="6">
    <source>
        <dbReference type="SAM" id="Coils"/>
    </source>
</evidence>
<dbReference type="PROSITE" id="PS50109">
    <property type="entry name" value="HIS_KIN"/>
    <property type="match status" value="1"/>
</dbReference>
<evidence type="ECO:0000259" key="9">
    <source>
        <dbReference type="PROSITE" id="PS50113"/>
    </source>
</evidence>
<dbReference type="CDD" id="cd00130">
    <property type="entry name" value="PAS"/>
    <property type="match status" value="7"/>
</dbReference>
<dbReference type="EMBL" id="AAWS01000003">
    <property type="protein sequence ID" value="EAY31453.1"/>
    <property type="molecule type" value="Genomic_DNA"/>
</dbReference>
<dbReference type="EC" id="2.7.13.3" evidence="2"/>
<feature type="domain" description="PAC" evidence="9">
    <location>
        <begin position="1452"/>
        <end position="1504"/>
    </location>
</feature>
<keyword evidence="3" id="KW-0597">Phosphoprotein</keyword>
<feature type="domain" description="PAC" evidence="9">
    <location>
        <begin position="878"/>
        <end position="928"/>
    </location>
</feature>
<dbReference type="NCBIfam" id="TIGR00229">
    <property type="entry name" value="sensory_box"/>
    <property type="match status" value="7"/>
</dbReference>
<feature type="coiled-coil region" evidence="6">
    <location>
        <begin position="1574"/>
        <end position="1601"/>
    </location>
</feature>
<keyword evidence="11" id="KW-1185">Reference proteome</keyword>
<gene>
    <name evidence="10" type="ORF">M23134_04286</name>
</gene>
<dbReference type="SMART" id="SM00091">
    <property type="entry name" value="PAS"/>
    <property type="match status" value="9"/>
</dbReference>
<dbReference type="GO" id="GO:0046983">
    <property type="term" value="F:protein dimerization activity"/>
    <property type="evidence" value="ECO:0007669"/>
    <property type="project" value="InterPro"/>
</dbReference>
<dbReference type="InterPro" id="IPR052162">
    <property type="entry name" value="Sensor_kinase/Photoreceptor"/>
</dbReference>
<reference evidence="10 11" key="1">
    <citation type="submission" date="2007-01" db="EMBL/GenBank/DDBJ databases">
        <authorList>
            <person name="Haygood M."/>
            <person name="Podell S."/>
            <person name="Anderson C."/>
            <person name="Hopkinson B."/>
            <person name="Roe K."/>
            <person name="Barbeau K."/>
            <person name="Gaasterland T."/>
            <person name="Ferriera S."/>
            <person name="Johnson J."/>
            <person name="Kravitz S."/>
            <person name="Beeson K."/>
            <person name="Sutton G."/>
            <person name="Rogers Y.-H."/>
            <person name="Friedman R."/>
            <person name="Frazier M."/>
            <person name="Venter J.C."/>
        </authorList>
    </citation>
    <scope>NUCLEOTIDE SEQUENCE [LARGE SCALE GENOMIC DNA]</scope>
    <source>
        <strain evidence="10 11">ATCC 23134</strain>
    </source>
</reference>
<dbReference type="Gene3D" id="3.30.450.20">
    <property type="entry name" value="PAS domain"/>
    <property type="match status" value="11"/>
</dbReference>
<dbReference type="Gene3D" id="1.20.5.1930">
    <property type="match status" value="1"/>
</dbReference>
<dbReference type="PROSITE" id="PS50112">
    <property type="entry name" value="PAS"/>
    <property type="match status" value="4"/>
</dbReference>
<dbReference type="InterPro" id="IPR000700">
    <property type="entry name" value="PAS-assoc_C"/>
</dbReference>
<keyword evidence="4" id="KW-0808">Transferase</keyword>
<dbReference type="Gene3D" id="3.30.565.10">
    <property type="entry name" value="Histidine kinase-like ATPase, C-terminal domain"/>
    <property type="match status" value="1"/>
</dbReference>
<dbReference type="Pfam" id="PF07730">
    <property type="entry name" value="HisKA_3"/>
    <property type="match status" value="1"/>
</dbReference>
<feature type="coiled-coil region" evidence="6">
    <location>
        <begin position="1189"/>
        <end position="1258"/>
    </location>
</feature>
<dbReference type="SMART" id="SM00387">
    <property type="entry name" value="HATPase_c"/>
    <property type="match status" value="1"/>
</dbReference>
<dbReference type="InterPro" id="IPR005467">
    <property type="entry name" value="His_kinase_dom"/>
</dbReference>
<dbReference type="SUPFAM" id="SSF55874">
    <property type="entry name" value="ATPase domain of HSP90 chaperone/DNA topoisomerase II/histidine kinase"/>
    <property type="match status" value="1"/>
</dbReference>
<feature type="coiled-coil region" evidence="6">
    <location>
        <begin position="1489"/>
        <end position="1516"/>
    </location>
</feature>
<evidence type="ECO:0000313" key="11">
    <source>
        <dbReference type="Proteomes" id="UP000004095"/>
    </source>
</evidence>
<feature type="domain" description="PAC" evidence="9">
    <location>
        <begin position="511"/>
        <end position="565"/>
    </location>
</feature>
<dbReference type="InterPro" id="IPR035965">
    <property type="entry name" value="PAS-like_dom_sf"/>
</dbReference>
<evidence type="ECO:0000256" key="3">
    <source>
        <dbReference type="ARBA" id="ARBA00022553"/>
    </source>
</evidence>
<organism evidence="10 11">
    <name type="scientific">Microscilla marina ATCC 23134</name>
    <dbReference type="NCBI Taxonomy" id="313606"/>
    <lineage>
        <taxon>Bacteria</taxon>
        <taxon>Pseudomonadati</taxon>
        <taxon>Bacteroidota</taxon>
        <taxon>Cytophagia</taxon>
        <taxon>Cytophagales</taxon>
        <taxon>Microscillaceae</taxon>
        <taxon>Microscilla</taxon>
    </lineage>
</organism>
<feature type="coiled-coil region" evidence="6">
    <location>
        <begin position="1048"/>
        <end position="1089"/>
    </location>
</feature>
<feature type="domain" description="PAS" evidence="8">
    <location>
        <begin position="804"/>
        <end position="847"/>
    </location>
</feature>
<evidence type="ECO:0000259" key="7">
    <source>
        <dbReference type="PROSITE" id="PS50109"/>
    </source>
</evidence>
<dbReference type="InterPro" id="IPR003594">
    <property type="entry name" value="HATPase_dom"/>
</dbReference>
<dbReference type="Pfam" id="PF08447">
    <property type="entry name" value="PAS_3"/>
    <property type="match status" value="3"/>
</dbReference>
<sequence length="1746" mass="201958">MSEKPTYEVLAQKVAVLETRLQQLEYLDLFFQYSTDGIFLMMLDAPVHWNNAIDKEATLDYIFAHQRITRFNQEILKQNEMSAEAYQGMTLDDMYKGNLSKGRKLWTAFLDKGRWESEQNLLLTFAKKTLVIKGVYQAIYDDQGRFFGLFGVHKDITEQKRNEQQLKEIQHFNEVVFNSLDANICVLDPEGEIVQTNQAWKDFALENGGDFSRVAENVNYLNVCGVEGSSDLKSRNDQQEAAKAQQGISDVLQGKQTHFQLQYPCHGKDEERWFLMNVRALNGNIKGAVVSHVNVTSLKKAYDKIQDSEHKMQLITNALQLSIYQFISYKEEFIRFEFVSGGVKGVLKQNVNKTIDLKDLVGSISQNYRHEFNTSIKEALKNKTPWVMEFPVMVSPTEEKWLLAQAFPEEAGADKVYWNGLLMDISSHKALDRHLQLQEAIIHNLNDAILVTEAEPIDKPGPRILYVNAAFEKMTGYAIGEIKGETPRILQGAKTDRAVLDKMRSAFENWEPIEVELINYTKSGEEFWVNISIVPIANETGWYTHWVSIQKDITERKKQEEKIRASEIKYRTFFEESPVGVAIIDLDTKKAVEYNEQAATILGYSKEEFKDLSLLDYIKKNEEEINAVIHKLDTQVVFTSEQDIVKKNGEDGCMLVTLKKIEMEGRELVFSLRLDLTRQKHLENQFNAFFETSLDLLSMISFDGYFIKLNKAWEYTLGYTLEEMKSQPFIEFIHEDDREVSVSEAAKLTNGGSSIGFINRYKCKNGQYIWLEWNAIAIPSEKLLYASARDITSELKAKEDLAIKEAKYRALFEYSPEGILLFDENDWKPTEFNDKVVEILGYSREEFRQMPLQQYLVDYPDRVQIDEVAELVKKSESLEMEIRMVHKNGEIRIILAKIKYIELAEHGVFFDIWADITEKKRAEENIRVSEERFRSAIDSNLDAFYILDAYYDAQGGVIDFTFVDMNKVGCDVIKLPREEIFGKKLCDILPLNREQGFFEKYKQVFLTGKTLDEEVYLEDAKLKLSWIHHTVIKLKSGIAITTRDIHQRKFNEEQISIANEQLRTQQRQMEDLLQEITVSEQKFRSLAENIKDVFWVFKNGSIEYVSPAYEDIWQKSIQSLHNHSDMLLDRVHPDDKVRVKDVFYGEYYRKTGNFSEEYRLLRDDGTIHWVDVRTFPVVVTDATFHIVGIAKDITKRKETEKQLRQLNLKLAAQNNELITREEELKLTNEELNANKETLEEALDQLVRSESNLKALFDSSDQAIVLLDTQFKVISFNKAVNLFHPQLEQNPLKVGNSIFDHYFDTLEMKNAYSNKLKACLAGKVIMFERQLNYPDSAGVRWVETSLYPVRDHYQQIIGVALNEKDITAQRHIALKLRKSEIRLRGVLNNTVQAFFLLDKNHQLLLYNTAAVDYTRQAFGEQLKVGSDFMEFMPEDIKEVFNVRFAEALEGKWSSRERDIVFLDGSRHWFEVNYAPVESPEGDRDMVVFSMLDITERKRAEEREKKLLQEQIKYQLEQEALKRSAILEGQEKESHRISRELHDSVGQMLSALSYHLNDLDTMLKDNRNLGAPVEGVNKVDVTVERAKELLKEVIQEVREISHNLMPKILTDYGLIEALKQLRVDFASAVNIPINLDIFCESERFDDNIEISIFRITQEAVNNILKYAEASEVNIQLIEHETNLQLLVEDNGKGFKLVDVKTKSGNGLINMEERARLVGGTLSIDTEINKGTCIMVEIPLEHFGNEQAK</sequence>
<dbReference type="GO" id="GO:0016020">
    <property type="term" value="C:membrane"/>
    <property type="evidence" value="ECO:0007669"/>
    <property type="project" value="InterPro"/>
</dbReference>
<dbReference type="InterPro" id="IPR013656">
    <property type="entry name" value="PAS_4"/>
</dbReference>
<feature type="domain" description="Histidine kinase" evidence="7">
    <location>
        <begin position="1650"/>
        <end position="1739"/>
    </location>
</feature>
<feature type="domain" description="PAS" evidence="8">
    <location>
        <begin position="566"/>
        <end position="648"/>
    </location>
</feature>
<dbReference type="InterPro" id="IPR011712">
    <property type="entry name" value="Sig_transdc_His_kin_sub3_dim/P"/>
</dbReference>
<dbReference type="Pfam" id="PF02518">
    <property type="entry name" value="HATPase_c"/>
    <property type="match status" value="1"/>
</dbReference>
<dbReference type="PANTHER" id="PTHR43304">
    <property type="entry name" value="PHYTOCHROME-LIKE PROTEIN CPH1"/>
    <property type="match status" value="1"/>
</dbReference>
<dbReference type="RefSeq" id="WP_002694035.1">
    <property type="nucleotide sequence ID" value="NZ_AAWS01000003.1"/>
</dbReference>
<accession>A1ZEE5</accession>
<dbReference type="eggNOG" id="COG2202">
    <property type="taxonomic scope" value="Bacteria"/>
</dbReference>
<keyword evidence="5 10" id="KW-0418">Kinase</keyword>
<feature type="domain" description="PAC" evidence="9">
    <location>
        <begin position="1154"/>
        <end position="1205"/>
    </location>
</feature>
<dbReference type="InterPro" id="IPR036890">
    <property type="entry name" value="HATPase_C_sf"/>
</dbReference>
<feature type="domain" description="PAC" evidence="9">
    <location>
        <begin position="1324"/>
        <end position="1377"/>
    </location>
</feature>
<dbReference type="OrthoDB" id="5401121at2"/>
<comment type="caution">
    <text evidence="10">The sequence shown here is derived from an EMBL/GenBank/DDBJ whole genome shotgun (WGS) entry which is preliminary data.</text>
</comment>